<organism evidence="2 3">
    <name type="scientific">Waltera acetigignens</name>
    <dbReference type="NCBI Taxonomy" id="2981769"/>
    <lineage>
        <taxon>Bacteria</taxon>
        <taxon>Bacillati</taxon>
        <taxon>Bacillota</taxon>
        <taxon>Clostridia</taxon>
        <taxon>Lachnospirales</taxon>
        <taxon>Lachnospiraceae</taxon>
        <taxon>Waltera</taxon>
    </lineage>
</organism>
<evidence type="ECO:0000256" key="1">
    <source>
        <dbReference type="SAM" id="Phobius"/>
    </source>
</evidence>
<keyword evidence="1" id="KW-0472">Membrane</keyword>
<feature type="transmembrane region" description="Helical" evidence="1">
    <location>
        <begin position="63"/>
        <end position="87"/>
    </location>
</feature>
<sequence>MEKSALVYIILTAVTVAFGFLVKNRDYTTEYLSGRRSFRGNTSGNLMAAGPDRQQACNAVAEFAIFCLLAGVSACRIAVGGDYWVYWLKFQLIDQGRHVSYETGFVYLVKFFHLIFGEGSYLPIFGFFSLITVFFFLKALHDQADWYVFSLFLLLTQGFYFNSMNSVRYYFALALAMYAQKYVLRGEYGKFLLWVLMGCTIHKSVLLVIPAYIVIDLLCRIRLKKWHYAVGVLLILSLIFGQDVYRNIIFRFYPYYKDSMFDNGQLSYVNIAKCLAVLILCLIYWKDSVQENRRNRYYFYLNLAGLVLYSCGSFIPEVSRVAYYLIQSQIFLIPGVLKDAKKGWFRTLCIIGVVLAYLLYFVMLLRGMYDVEIRLLPYLNWIFN</sequence>
<dbReference type="EMBL" id="JAJEPV010000022">
    <property type="protein sequence ID" value="MCC2119908.1"/>
    <property type="molecule type" value="Genomic_DNA"/>
</dbReference>
<dbReference type="Proteomes" id="UP001197795">
    <property type="component" value="Unassembled WGS sequence"/>
</dbReference>
<feature type="transmembrane region" description="Helical" evidence="1">
    <location>
        <begin position="297"/>
        <end position="315"/>
    </location>
</feature>
<accession>A0AAE3D6V8</accession>
<comment type="caution">
    <text evidence="2">The sequence shown here is derived from an EMBL/GenBank/DDBJ whole genome shotgun (WGS) entry which is preliminary data.</text>
</comment>
<keyword evidence="3" id="KW-1185">Reference proteome</keyword>
<feature type="transmembrane region" description="Helical" evidence="1">
    <location>
        <begin position="344"/>
        <end position="369"/>
    </location>
</feature>
<dbReference type="Pfam" id="PF14897">
    <property type="entry name" value="EpsG"/>
    <property type="match status" value="1"/>
</dbReference>
<feature type="transmembrane region" description="Helical" evidence="1">
    <location>
        <begin position="191"/>
        <end position="214"/>
    </location>
</feature>
<feature type="transmembrane region" description="Helical" evidence="1">
    <location>
        <begin position="147"/>
        <end position="171"/>
    </location>
</feature>
<feature type="transmembrane region" description="Helical" evidence="1">
    <location>
        <begin position="265"/>
        <end position="285"/>
    </location>
</feature>
<feature type="transmembrane region" description="Helical" evidence="1">
    <location>
        <begin position="226"/>
        <end position="245"/>
    </location>
</feature>
<keyword evidence="1" id="KW-0812">Transmembrane</keyword>
<keyword evidence="1" id="KW-1133">Transmembrane helix</keyword>
<dbReference type="InterPro" id="IPR049458">
    <property type="entry name" value="EpsG-like"/>
</dbReference>
<reference evidence="2 3" key="1">
    <citation type="submission" date="2021-10" db="EMBL/GenBank/DDBJ databases">
        <title>Anaerobic single-cell dispensing facilitates the cultivation of human gut bacteria.</title>
        <authorList>
            <person name="Afrizal A."/>
        </authorList>
    </citation>
    <scope>NUCLEOTIDE SEQUENCE [LARGE SCALE GENOMIC DNA]</scope>
    <source>
        <strain evidence="2 3">CLA-AA-H273</strain>
    </source>
</reference>
<evidence type="ECO:0000313" key="2">
    <source>
        <dbReference type="EMBL" id="MCC2119908.1"/>
    </source>
</evidence>
<feature type="transmembrane region" description="Helical" evidence="1">
    <location>
        <begin position="5"/>
        <end position="22"/>
    </location>
</feature>
<protein>
    <submittedName>
        <fullName evidence="2">EpsG family protein</fullName>
    </submittedName>
</protein>
<name>A0AAE3D6V8_9FIRM</name>
<feature type="transmembrane region" description="Helical" evidence="1">
    <location>
        <begin position="122"/>
        <end position="140"/>
    </location>
</feature>
<evidence type="ECO:0000313" key="3">
    <source>
        <dbReference type="Proteomes" id="UP001197795"/>
    </source>
</evidence>
<gene>
    <name evidence="2" type="ORF">LKD75_09965</name>
</gene>
<proteinExistence type="predicted"/>
<dbReference type="RefSeq" id="WP_227733353.1">
    <property type="nucleotide sequence ID" value="NZ_JAJEPV010000022.1"/>
</dbReference>
<dbReference type="AlphaFoldDB" id="A0AAE3D6V8"/>